<dbReference type="AlphaFoldDB" id="A0AAE3KX67"/>
<dbReference type="Proteomes" id="UP001204144">
    <property type="component" value="Unassembled WGS sequence"/>
</dbReference>
<dbReference type="Pfam" id="PF20329">
    <property type="entry name" value="DUF6624"/>
    <property type="match status" value="1"/>
</dbReference>
<sequence>MTFYSFGQTSKQTISKNKLDSLKVVLEEMVDKDQNIRRILIDSIGLDSPNAGPYLNRMMEIDSENQEKLSLILDNYGWIEQSKIGLKASDAFFYVIQHSNQSLIIKWFPEFKRLANIGEANKVSCAMMEDRLLMWQGKKQIYGSQANIFREDKQLAIWPIQDPKNVNKRRMKIGFELTVEKNAERLKALYNVNEKLPKNSKK</sequence>
<dbReference type="InterPro" id="IPR046732">
    <property type="entry name" value="DUF6624"/>
</dbReference>
<name>A0AAE3KX67_9BACT</name>
<evidence type="ECO:0000313" key="2">
    <source>
        <dbReference type="Proteomes" id="UP001204144"/>
    </source>
</evidence>
<organism evidence="1 2">
    <name type="scientific">Lacihabitans soyangensis</name>
    <dbReference type="NCBI Taxonomy" id="869394"/>
    <lineage>
        <taxon>Bacteria</taxon>
        <taxon>Pseudomonadati</taxon>
        <taxon>Bacteroidota</taxon>
        <taxon>Cytophagia</taxon>
        <taxon>Cytophagales</taxon>
        <taxon>Leadbetterellaceae</taxon>
        <taxon>Lacihabitans</taxon>
    </lineage>
</organism>
<keyword evidence="2" id="KW-1185">Reference proteome</keyword>
<evidence type="ECO:0000313" key="1">
    <source>
        <dbReference type="EMBL" id="MCP9764185.1"/>
    </source>
</evidence>
<protein>
    <submittedName>
        <fullName evidence="1">Uncharacterized protein</fullName>
    </submittedName>
</protein>
<accession>A0AAE3KX67</accession>
<reference evidence="1 2" key="1">
    <citation type="submission" date="2018-11" db="EMBL/GenBank/DDBJ databases">
        <title>Novel bacteria species description.</title>
        <authorList>
            <person name="Han J.-H."/>
        </authorList>
    </citation>
    <scope>NUCLEOTIDE SEQUENCE [LARGE SCALE GENOMIC DNA]</scope>
    <source>
        <strain evidence="1 2">KCTC23259</strain>
    </source>
</reference>
<proteinExistence type="predicted"/>
<dbReference type="EMBL" id="RJUF01000090">
    <property type="protein sequence ID" value="MCP9764185.1"/>
    <property type="molecule type" value="Genomic_DNA"/>
</dbReference>
<gene>
    <name evidence="1" type="ORF">EGI31_14630</name>
</gene>
<comment type="caution">
    <text evidence="1">The sequence shown here is derived from an EMBL/GenBank/DDBJ whole genome shotgun (WGS) entry which is preliminary data.</text>
</comment>